<dbReference type="SUPFAM" id="SSF53822">
    <property type="entry name" value="Periplasmic binding protein-like I"/>
    <property type="match status" value="1"/>
</dbReference>
<dbReference type="PANTHER" id="PTHR35271">
    <property type="entry name" value="ABC TRANSPORTER, SUBSTRATE-BINDING LIPOPROTEIN-RELATED"/>
    <property type="match status" value="1"/>
</dbReference>
<evidence type="ECO:0008006" key="2">
    <source>
        <dbReference type="Google" id="ProtNLM"/>
    </source>
</evidence>
<reference evidence="1" key="1">
    <citation type="journal article" date="2014" name="Front. Microbiol.">
        <title>High frequency of phylogenetically diverse reductive dehalogenase-homologous genes in deep subseafloor sedimentary metagenomes.</title>
        <authorList>
            <person name="Kawai M."/>
            <person name="Futagami T."/>
            <person name="Toyoda A."/>
            <person name="Takaki Y."/>
            <person name="Nishi S."/>
            <person name="Hori S."/>
            <person name="Arai W."/>
            <person name="Tsubouchi T."/>
            <person name="Morono Y."/>
            <person name="Uchiyama I."/>
            <person name="Ito T."/>
            <person name="Fujiyama A."/>
            <person name="Inagaki F."/>
            <person name="Takami H."/>
        </authorList>
    </citation>
    <scope>NUCLEOTIDE SEQUENCE</scope>
    <source>
        <strain evidence="1">Expedition CK06-06</strain>
    </source>
</reference>
<protein>
    <recommendedName>
        <fullName evidence="2">ABC transporter substrate-binding protein</fullName>
    </recommendedName>
</protein>
<name>X1T6I3_9ZZZZ</name>
<dbReference type="Pfam" id="PF04392">
    <property type="entry name" value="ABC_sub_bind"/>
    <property type="match status" value="1"/>
</dbReference>
<dbReference type="AlphaFoldDB" id="X1T6I3"/>
<dbReference type="InterPro" id="IPR028082">
    <property type="entry name" value="Peripla_BP_I"/>
</dbReference>
<sequence>MKNLSILLLVVILMVVGAVCSIVAAAPLVIGITQIVEHPALDAARDGFKEAMEEARYKEGVDVVYDLQNAQGDFTNAISIAQKFKDDKVDLIVAIATPTAQAALQVNKEIPIVINAVTDPVAASLAQSWESSGNNLTGMSDAAPNKQQVELIPQFLPAAKNVGTIYNAGEANSVVQIEVAKEVCEELGIIKSYYSAYSQIITSSNTYFSHIQIPGKTMHKYF</sequence>
<organism evidence="1">
    <name type="scientific">marine sediment metagenome</name>
    <dbReference type="NCBI Taxonomy" id="412755"/>
    <lineage>
        <taxon>unclassified sequences</taxon>
        <taxon>metagenomes</taxon>
        <taxon>ecological metagenomes</taxon>
    </lineage>
</organism>
<comment type="caution">
    <text evidence="1">The sequence shown here is derived from an EMBL/GenBank/DDBJ whole genome shotgun (WGS) entry which is preliminary data.</text>
</comment>
<dbReference type="EMBL" id="BARW01007359">
    <property type="protein sequence ID" value="GAI86966.1"/>
    <property type="molecule type" value="Genomic_DNA"/>
</dbReference>
<evidence type="ECO:0000313" key="1">
    <source>
        <dbReference type="EMBL" id="GAI86966.1"/>
    </source>
</evidence>
<dbReference type="InterPro" id="IPR007487">
    <property type="entry name" value="ABC_transpt-TYRBP-like"/>
</dbReference>
<dbReference type="PANTHER" id="PTHR35271:SF1">
    <property type="entry name" value="ABC TRANSPORTER, SUBSTRATE-BINDING LIPOPROTEIN"/>
    <property type="match status" value="1"/>
</dbReference>
<accession>X1T6I3</accession>
<gene>
    <name evidence="1" type="ORF">S12H4_15345</name>
</gene>
<dbReference type="CDD" id="cd06325">
    <property type="entry name" value="PBP1_ABC_unchar_transporter"/>
    <property type="match status" value="1"/>
</dbReference>
<dbReference type="Gene3D" id="3.40.50.2300">
    <property type="match status" value="1"/>
</dbReference>
<proteinExistence type="predicted"/>